<feature type="region of interest" description="Disordered" evidence="1">
    <location>
        <begin position="492"/>
        <end position="552"/>
    </location>
</feature>
<organism evidence="4">
    <name type="scientific">Perkinsus marinus (strain ATCC 50983 / TXsc)</name>
    <dbReference type="NCBI Taxonomy" id="423536"/>
    <lineage>
        <taxon>Eukaryota</taxon>
        <taxon>Sar</taxon>
        <taxon>Alveolata</taxon>
        <taxon>Perkinsozoa</taxon>
        <taxon>Perkinsea</taxon>
        <taxon>Perkinsida</taxon>
        <taxon>Perkinsidae</taxon>
        <taxon>Perkinsus</taxon>
    </lineage>
</organism>
<evidence type="ECO:0000256" key="1">
    <source>
        <dbReference type="SAM" id="MobiDB-lite"/>
    </source>
</evidence>
<evidence type="ECO:0000259" key="2">
    <source>
        <dbReference type="Pfam" id="PF05057"/>
    </source>
</evidence>
<dbReference type="AlphaFoldDB" id="C5LW78"/>
<dbReference type="Proteomes" id="UP000007800">
    <property type="component" value="Unassembled WGS sequence"/>
</dbReference>
<dbReference type="Gene3D" id="3.40.50.1820">
    <property type="entry name" value="alpha/beta hydrolase"/>
    <property type="match status" value="1"/>
</dbReference>
<proteinExistence type="predicted"/>
<evidence type="ECO:0000313" key="4">
    <source>
        <dbReference type="Proteomes" id="UP000007800"/>
    </source>
</evidence>
<feature type="compositionally biased region" description="Low complexity" evidence="1">
    <location>
        <begin position="500"/>
        <end position="511"/>
    </location>
</feature>
<sequence>MPYIQALQARASRVVDSIKTTLSPGQEFAALREDGDQQFGARRARMCFLEDPVCVRRPYGGVGIGRGLAISESPPVRYAPRRHQSGDLAGRLRKTTDVASTRLTMSPVVDSAMCGRRRSTGSNMMKLRSRGETPMSSSPTLDSLLSQPILADPHSPVVDAAFDVVPSVGIEPARDPVPEVEFNPHGDLGELADLSALYDEVGAPVNAVEEEDDDSISSCRRSCDEVAAALHLQGVEQWRRKHYVFLQHGIWGHDTDLMGVREALLGECATRVSETTGIHIDPETQEEVEIITVISDVNTGKTHDGVKEGGENLFRLIEDTCEPGSLISLIGHSLGGLYCRAALKLLAAQQSRYPYTDPSRTVGTLGLVPVNYISFATPHLGLREMPAVVQFGALVVSGKTGSDLLLRSDTLGEWLIDEDALRGLSLCKRRIVYANVANDLMVGPWTSAISDGFPEEISMRCRAHPKQPVEVQQEVLDKFRCYRASGIRMRGDASDTMVKRGSSCSSRSSGSTCENKPVKRGTSSASSSMNWSDAGDASIEESSDSTEEIREKKKHKKCMKNLTCEQLAKLRQMIRALETLECTPFPCDWKYSLSCSDKPDSSESLGTVQESVSNWERYLVYYRKPRIENPGNGAHLKIINIDVGKSGAGDSVLKHMSSKRHQLQR</sequence>
<dbReference type="RefSeq" id="XP_002766298.1">
    <property type="nucleotide sequence ID" value="XM_002766252.1"/>
</dbReference>
<accession>C5LW78</accession>
<dbReference type="InterPro" id="IPR044294">
    <property type="entry name" value="Lipase-like"/>
</dbReference>
<dbReference type="GeneID" id="9044166"/>
<dbReference type="PANTHER" id="PTHR12482">
    <property type="entry name" value="LIPASE ROG1-RELATED-RELATED"/>
    <property type="match status" value="1"/>
</dbReference>
<evidence type="ECO:0000313" key="3">
    <source>
        <dbReference type="EMBL" id="EEQ99015.1"/>
    </source>
</evidence>
<name>C5LW78_PERM5</name>
<reference evidence="3 4" key="1">
    <citation type="submission" date="2008-07" db="EMBL/GenBank/DDBJ databases">
        <authorList>
            <person name="El-Sayed N."/>
            <person name="Caler E."/>
            <person name="Inman J."/>
            <person name="Amedeo P."/>
            <person name="Hass B."/>
            <person name="Wortman J."/>
        </authorList>
    </citation>
    <scope>NUCLEOTIDE SEQUENCE [LARGE SCALE GENOMIC DNA]</scope>
    <source>
        <strain evidence="4">ATCC 50983 / TXsc</strain>
    </source>
</reference>
<dbReference type="PANTHER" id="PTHR12482:SF62">
    <property type="entry name" value="LIPASE ROG1-RELATED"/>
    <property type="match status" value="1"/>
</dbReference>
<protein>
    <recommendedName>
        <fullName evidence="2">DUF676 domain-containing protein</fullName>
    </recommendedName>
</protein>
<dbReference type="Pfam" id="PF05057">
    <property type="entry name" value="DUF676"/>
    <property type="match status" value="1"/>
</dbReference>
<keyword evidence="4" id="KW-1185">Reference proteome</keyword>
<feature type="domain" description="DUF676" evidence="2">
    <location>
        <begin position="241"/>
        <end position="442"/>
    </location>
</feature>
<dbReference type="InterPro" id="IPR029058">
    <property type="entry name" value="AB_hydrolase_fold"/>
</dbReference>
<dbReference type="EMBL" id="GG686094">
    <property type="protein sequence ID" value="EEQ99015.1"/>
    <property type="molecule type" value="Genomic_DNA"/>
</dbReference>
<dbReference type="OrthoDB" id="273452at2759"/>
<dbReference type="InterPro" id="IPR007751">
    <property type="entry name" value="DUF676_lipase-like"/>
</dbReference>
<dbReference type="InParanoid" id="C5LW78"/>
<gene>
    <name evidence="3" type="ORF">Pmar_PMAR012023</name>
</gene>
<dbReference type="SUPFAM" id="SSF53474">
    <property type="entry name" value="alpha/beta-Hydrolases"/>
    <property type="match status" value="1"/>
</dbReference>